<evidence type="ECO:0000313" key="4">
    <source>
        <dbReference type="Proteomes" id="UP001216390"/>
    </source>
</evidence>
<evidence type="ECO:0000256" key="2">
    <source>
        <dbReference type="SAM" id="SignalP"/>
    </source>
</evidence>
<evidence type="ECO:0000313" key="3">
    <source>
        <dbReference type="EMBL" id="WCO65294.1"/>
    </source>
</evidence>
<dbReference type="Proteomes" id="UP001216390">
    <property type="component" value="Chromosome"/>
</dbReference>
<evidence type="ECO:0008006" key="5">
    <source>
        <dbReference type="Google" id="ProtNLM"/>
    </source>
</evidence>
<dbReference type="KEGG" id="ima:PO878_12385"/>
<feature type="chain" id="PRO_5042130894" description="SGNH hydrolase-type esterase domain-containing protein" evidence="2">
    <location>
        <begin position="24"/>
        <end position="255"/>
    </location>
</feature>
<gene>
    <name evidence="3" type="ORF">PO878_12385</name>
</gene>
<dbReference type="Gene3D" id="3.40.50.1110">
    <property type="entry name" value="SGNH hydrolase"/>
    <property type="match status" value="1"/>
</dbReference>
<dbReference type="AlphaFoldDB" id="A0AAE9Y6R8"/>
<feature type="signal peptide" evidence="2">
    <location>
        <begin position="1"/>
        <end position="23"/>
    </location>
</feature>
<dbReference type="RefSeq" id="WP_272734819.1">
    <property type="nucleotide sequence ID" value="NZ_CP116942.1"/>
</dbReference>
<keyword evidence="4" id="KW-1185">Reference proteome</keyword>
<feature type="region of interest" description="Disordered" evidence="1">
    <location>
        <begin position="27"/>
        <end position="106"/>
    </location>
</feature>
<feature type="compositionally biased region" description="Low complexity" evidence="1">
    <location>
        <begin position="34"/>
        <end position="77"/>
    </location>
</feature>
<accession>A0AAE9Y6R8</accession>
<keyword evidence="2" id="KW-0732">Signal</keyword>
<organism evidence="3 4">
    <name type="scientific">Iamia majanohamensis</name>
    <dbReference type="NCBI Taxonomy" id="467976"/>
    <lineage>
        <taxon>Bacteria</taxon>
        <taxon>Bacillati</taxon>
        <taxon>Actinomycetota</taxon>
        <taxon>Acidimicrobiia</taxon>
        <taxon>Acidimicrobiales</taxon>
        <taxon>Iamiaceae</taxon>
        <taxon>Iamia</taxon>
    </lineage>
</organism>
<proteinExistence type="predicted"/>
<dbReference type="EMBL" id="CP116942">
    <property type="protein sequence ID" value="WCO65294.1"/>
    <property type="molecule type" value="Genomic_DNA"/>
</dbReference>
<dbReference type="SUPFAM" id="SSF52266">
    <property type="entry name" value="SGNH hydrolase"/>
    <property type="match status" value="1"/>
</dbReference>
<dbReference type="InterPro" id="IPR036514">
    <property type="entry name" value="SGNH_hydro_sf"/>
</dbReference>
<reference evidence="3" key="1">
    <citation type="submission" date="2023-01" db="EMBL/GenBank/DDBJ databases">
        <title>The diversity of Class Acidimicrobiia in South China Sea sediment environments and the proposal of Iamia marina sp. nov., a novel species of the genus Iamia.</title>
        <authorList>
            <person name="He Y."/>
            <person name="Tian X."/>
        </authorList>
    </citation>
    <scope>NUCLEOTIDE SEQUENCE</scope>
    <source>
        <strain evidence="3">DSM 19957</strain>
    </source>
</reference>
<name>A0AAE9Y6R8_9ACTN</name>
<evidence type="ECO:0000256" key="1">
    <source>
        <dbReference type="SAM" id="MobiDB-lite"/>
    </source>
</evidence>
<protein>
    <recommendedName>
        <fullName evidence="5">SGNH hydrolase-type esterase domain-containing protein</fullName>
    </recommendedName>
</protein>
<sequence>MSTALRRRVPAAALALVALLAPAACGGGADDAARVAPPTTQAPSTSTASTTTSTTTTSTTTTTAPPTTTTAPPTTTTAPPPPPTTTTAPPPPPPPPPPARPDPSQVLCIGDSVMLGAGPQYADALPSCGIVDAAESRQFSSAPEVLAQHLGPGIERVVLHLGTNGDVSPGEADAVLSSLAGVPKVLVVGVQLNGTRPWEGPVNQVLADAVARHPHAVLVDWKAASDGHPEYFSGDGIHMAAAGAQVYGFVIAANI</sequence>
<feature type="compositionally biased region" description="Pro residues" evidence="1">
    <location>
        <begin position="78"/>
        <end position="101"/>
    </location>
</feature>